<feature type="transmembrane region" description="Helical" evidence="7">
    <location>
        <begin position="300"/>
        <end position="320"/>
    </location>
</feature>
<dbReference type="InterPro" id="IPR001164">
    <property type="entry name" value="ArfGAP_dom"/>
</dbReference>
<feature type="transmembrane region" description="Helical" evidence="7">
    <location>
        <begin position="514"/>
        <end position="538"/>
    </location>
</feature>
<dbReference type="OrthoDB" id="983479at2759"/>
<feature type="compositionally biased region" description="Low complexity" evidence="6">
    <location>
        <begin position="820"/>
        <end position="840"/>
    </location>
</feature>
<evidence type="ECO:0000256" key="5">
    <source>
        <dbReference type="PROSITE-ProRule" id="PRU00288"/>
    </source>
</evidence>
<feature type="region of interest" description="Disordered" evidence="6">
    <location>
        <begin position="958"/>
        <end position="988"/>
    </location>
</feature>
<feature type="compositionally biased region" description="Basic and acidic residues" evidence="6">
    <location>
        <begin position="879"/>
        <end position="895"/>
    </location>
</feature>
<dbReference type="SMART" id="SM00105">
    <property type="entry name" value="ArfGap"/>
    <property type="match status" value="1"/>
</dbReference>
<feature type="region of interest" description="Disordered" evidence="6">
    <location>
        <begin position="874"/>
        <end position="942"/>
    </location>
</feature>
<dbReference type="AlphaFoldDB" id="E4ZHD9"/>
<dbReference type="PANTHER" id="PTHR45686:SF4">
    <property type="entry name" value="ADP-RIBOSYLATION FACTOR GTPASE ACTIVATING PROTEIN 3, ISOFORM H"/>
    <property type="match status" value="1"/>
</dbReference>
<proteinExistence type="predicted"/>
<dbReference type="EMBL" id="FP929065">
    <property type="protein sequence ID" value="CBX90709.1"/>
    <property type="molecule type" value="Genomic_DNA"/>
</dbReference>
<evidence type="ECO:0000256" key="2">
    <source>
        <dbReference type="ARBA" id="ARBA00022723"/>
    </source>
</evidence>
<evidence type="ECO:0000256" key="4">
    <source>
        <dbReference type="ARBA" id="ARBA00022833"/>
    </source>
</evidence>
<dbReference type="InterPro" id="IPR038508">
    <property type="entry name" value="ArfGAP_dom_sf"/>
</dbReference>
<keyword evidence="3 5" id="KW-0863">Zinc-finger</keyword>
<dbReference type="VEuPathDB" id="FungiDB:LEMA_P057430.1"/>
<evidence type="ECO:0000256" key="7">
    <source>
        <dbReference type="SAM" id="Phobius"/>
    </source>
</evidence>
<feature type="compositionally biased region" description="Low complexity" evidence="6">
    <location>
        <begin position="960"/>
        <end position="971"/>
    </location>
</feature>
<dbReference type="PRINTS" id="PR00405">
    <property type="entry name" value="REVINTRACTNG"/>
</dbReference>
<feature type="transmembrane region" description="Helical" evidence="7">
    <location>
        <begin position="146"/>
        <end position="167"/>
    </location>
</feature>
<keyword evidence="10" id="KW-1185">Reference proteome</keyword>
<evidence type="ECO:0000256" key="6">
    <source>
        <dbReference type="SAM" id="MobiDB-lite"/>
    </source>
</evidence>
<feature type="transmembrane region" description="Helical" evidence="7">
    <location>
        <begin position="115"/>
        <end position="134"/>
    </location>
</feature>
<dbReference type="SUPFAM" id="SSF57863">
    <property type="entry name" value="ArfGap/RecO-like zinc finger"/>
    <property type="match status" value="1"/>
</dbReference>
<dbReference type="InParanoid" id="E4ZHD9"/>
<gene>
    <name evidence="9" type="ORF">LEMA_P057430.1</name>
</gene>
<evidence type="ECO:0000256" key="3">
    <source>
        <dbReference type="ARBA" id="ARBA00022771"/>
    </source>
</evidence>
<feature type="domain" description="Arf-GAP" evidence="8">
    <location>
        <begin position="628"/>
        <end position="738"/>
    </location>
</feature>
<dbReference type="HOGENOM" id="CLU_284005_0_0_1"/>
<feature type="transmembrane region" description="Helical" evidence="7">
    <location>
        <begin position="240"/>
        <end position="262"/>
    </location>
</feature>
<dbReference type="STRING" id="985895.E4ZHD9"/>
<dbReference type="PROSITE" id="PS50115">
    <property type="entry name" value="ARFGAP"/>
    <property type="match status" value="1"/>
</dbReference>
<reference evidence="10" key="1">
    <citation type="journal article" date="2011" name="Nat. Commun.">
        <title>Effector diversification within compartments of the Leptosphaeria maculans genome affected by Repeat-Induced Point mutations.</title>
        <authorList>
            <person name="Rouxel T."/>
            <person name="Grandaubert J."/>
            <person name="Hane J.K."/>
            <person name="Hoede C."/>
            <person name="van de Wouw A.P."/>
            <person name="Couloux A."/>
            <person name="Dominguez V."/>
            <person name="Anthouard V."/>
            <person name="Bally P."/>
            <person name="Bourras S."/>
            <person name="Cozijnsen A.J."/>
            <person name="Ciuffetti L.M."/>
            <person name="Degrave A."/>
            <person name="Dilmaghani A."/>
            <person name="Duret L."/>
            <person name="Fudal I."/>
            <person name="Goodwin S.B."/>
            <person name="Gout L."/>
            <person name="Glaser N."/>
            <person name="Linglin J."/>
            <person name="Kema G.H.J."/>
            <person name="Lapalu N."/>
            <person name="Lawrence C.B."/>
            <person name="May K."/>
            <person name="Meyer M."/>
            <person name="Ollivier B."/>
            <person name="Poulain J."/>
            <person name="Schoch C.L."/>
            <person name="Simon A."/>
            <person name="Spatafora J.W."/>
            <person name="Stachowiak A."/>
            <person name="Turgeon B.G."/>
            <person name="Tyler B.M."/>
            <person name="Vincent D."/>
            <person name="Weissenbach J."/>
            <person name="Amselem J."/>
            <person name="Quesneville H."/>
            <person name="Oliver R.P."/>
            <person name="Wincker P."/>
            <person name="Balesdent M.-H."/>
            <person name="Howlett B.J."/>
        </authorList>
    </citation>
    <scope>NUCLEOTIDE SEQUENCE [LARGE SCALE GENOMIC DNA]</scope>
    <source>
        <strain evidence="10">JN3 / isolate v23.1.3 / race Av1-4-5-6-7-8</strain>
    </source>
</reference>
<keyword evidence="2" id="KW-0479">Metal-binding</keyword>
<dbReference type="CDD" id="cd08831">
    <property type="entry name" value="ArfGap_ArfGap2_3_like"/>
    <property type="match status" value="1"/>
</dbReference>
<dbReference type="PANTHER" id="PTHR45686">
    <property type="entry name" value="ADP-RIBOSYLATION FACTOR GTPASE ACTIVATING PROTEIN 3, ISOFORM H-RELATED"/>
    <property type="match status" value="1"/>
</dbReference>
<feature type="transmembrane region" description="Helical" evidence="7">
    <location>
        <begin position="326"/>
        <end position="345"/>
    </location>
</feature>
<keyword evidence="7" id="KW-1133">Transmembrane helix</keyword>
<organism evidence="10">
    <name type="scientific">Leptosphaeria maculans (strain JN3 / isolate v23.1.3 / race Av1-4-5-6-7-8)</name>
    <name type="common">Blackleg fungus</name>
    <name type="synonym">Phoma lingam</name>
    <dbReference type="NCBI Taxonomy" id="985895"/>
    <lineage>
        <taxon>Eukaryota</taxon>
        <taxon>Fungi</taxon>
        <taxon>Dikarya</taxon>
        <taxon>Ascomycota</taxon>
        <taxon>Pezizomycotina</taxon>
        <taxon>Dothideomycetes</taxon>
        <taxon>Pleosporomycetidae</taxon>
        <taxon>Pleosporales</taxon>
        <taxon>Pleosporineae</taxon>
        <taxon>Leptosphaeriaceae</taxon>
        <taxon>Plenodomus</taxon>
        <taxon>Plenodomus lingam/Leptosphaeria maculans species complex</taxon>
    </lineage>
</organism>
<evidence type="ECO:0000313" key="9">
    <source>
        <dbReference type="EMBL" id="CBX90709.1"/>
    </source>
</evidence>
<dbReference type="Gene3D" id="1.10.220.150">
    <property type="entry name" value="Arf GTPase activating protein"/>
    <property type="match status" value="1"/>
</dbReference>
<evidence type="ECO:0000259" key="8">
    <source>
        <dbReference type="PROSITE" id="PS50115"/>
    </source>
</evidence>
<dbReference type="GO" id="GO:0008270">
    <property type="term" value="F:zinc ion binding"/>
    <property type="evidence" value="ECO:0007669"/>
    <property type="project" value="UniProtKB-KW"/>
</dbReference>
<evidence type="ECO:0000313" key="10">
    <source>
        <dbReference type="Proteomes" id="UP000002668"/>
    </source>
</evidence>
<keyword evidence="1" id="KW-0343">GTPase activation</keyword>
<keyword evidence="7" id="KW-0812">Transmembrane</keyword>
<feature type="region of interest" description="Disordered" evidence="6">
    <location>
        <begin position="758"/>
        <end position="853"/>
    </location>
</feature>
<sequence length="1095" mass="120712">MAHIPPLEDGGTHCHVSTCEWLHLSNLTALQNVPQLRPNPELSGIGVVLGFSISAYLTIALLMLHYLTVHDFERINSRGDKYVNSIDRGILTFVRGRIILWKPSKRFEYAMEKSVLILSDLNLVTGIGLLIAAYSQVRCGLSAYHWQIMVFEAWFASFSFVSAMTFLDGYLQSNRNMRIIRVVSICILGTLLIAALLPTGSKMWLNQYPNDGQGFYPSLSTACFYKELTMKEFRSRSPKLWSMAFSVVVVAVSYVRCIFRLFEPIAGLSRKYIRQWPGSKVKHTLHFLERRSTSRRLPAYLWQVPYLAFYSAFIAARAFYDIAESMLLEIMWLVFAMAWGTIKIWTTRDSANYNFDGWNYTENHEILEENVWSFGQTLPLVLLLLPLLSMAQAYLDNDAKALETAHQSQRIEDGCSSSSLENTVTHHEMQARNNSGLGNASAPSTIAYSAGIHASLQTPPVMRTTREKSPHRQITPRSPTSTVSTRLLPQERLVNLPIYPYPSFTSKPWFKDQVILILCQILMVAGLALYVLSAYRNIFGIASILRNRIFLIWILGIAPLASLLHLAFWYMAALVIGRWRRAQDWLIGQGDCVVREGLLAQDRIPERIEVQPFLTVLSMALATKTQSQQIFTKLKAKPANKICFDCGAKNPTWSSVPFGIYLCLDCSSNHRNMGVHISFVRSTNLDIWQWDQLRIMKVGGNESATKYFQSHGGSAALASKDHKAKYTSNAATKYKEELARRCAADARLYPDEVVITDAPDAAGSEGNNTPAGEDDDFFSSWDKPTIKRPSNPPSRTGTPRVGSPFLKPGANGNGTDRPKSPLAGSPSSSAPTAVPAAKPAAVRKTTGGAAPKKNILGAKKKGLGAKKVVADSGLDFEEAERKAREEAERIEKLGYDPDAEAAEAASTKTKASEASTIISPTPISPPRGGFGSTSKPERSSQDLERLGMGVGRLGFGQIGAGKKPAAPQKKMGGFGSVSKPVEDDSEKYARERFGTQKSIGSDEFFGRNAFDPSATAQAKERLSGFEGATAISSNAYFGRPEEDGADEDYGDLESAAKDFVRKFGLTAGDDLENLSNMLGEGASRLQGAVRAYLNS</sequence>
<evidence type="ECO:0000256" key="1">
    <source>
        <dbReference type="ARBA" id="ARBA00022468"/>
    </source>
</evidence>
<name>E4ZHD9_LEPMJ</name>
<dbReference type="InterPro" id="IPR037278">
    <property type="entry name" value="ARFGAP/RecO"/>
</dbReference>
<dbReference type="FunFam" id="1.10.220.150:FF:000013">
    <property type="entry name" value="Putative Arf GTPase-activating protein"/>
    <property type="match status" value="1"/>
</dbReference>
<feature type="transmembrane region" description="Helical" evidence="7">
    <location>
        <begin position="550"/>
        <end position="576"/>
    </location>
</feature>
<dbReference type="Pfam" id="PF01412">
    <property type="entry name" value="ArfGap"/>
    <property type="match status" value="1"/>
</dbReference>
<dbReference type="GO" id="GO:0048205">
    <property type="term" value="P:COPI coating of Golgi vesicle"/>
    <property type="evidence" value="ECO:0007669"/>
    <property type="project" value="TreeGrafter"/>
</dbReference>
<dbReference type="GO" id="GO:0000139">
    <property type="term" value="C:Golgi membrane"/>
    <property type="evidence" value="ECO:0007669"/>
    <property type="project" value="GOC"/>
</dbReference>
<feature type="region of interest" description="Disordered" evidence="6">
    <location>
        <begin position="463"/>
        <end position="483"/>
    </location>
</feature>
<feature type="compositionally biased region" description="Low complexity" evidence="6">
    <location>
        <begin position="902"/>
        <end position="921"/>
    </location>
</feature>
<accession>E4ZHD9</accession>
<feature type="transmembrane region" description="Helical" evidence="7">
    <location>
        <begin position="45"/>
        <end position="68"/>
    </location>
</feature>
<dbReference type="Proteomes" id="UP000002668">
    <property type="component" value="Genome"/>
</dbReference>
<feature type="transmembrane region" description="Helical" evidence="7">
    <location>
        <begin position="179"/>
        <end position="197"/>
    </location>
</feature>
<keyword evidence="4" id="KW-0862">Zinc</keyword>
<dbReference type="GO" id="GO:0005096">
    <property type="term" value="F:GTPase activator activity"/>
    <property type="evidence" value="ECO:0007669"/>
    <property type="project" value="UniProtKB-KW"/>
</dbReference>
<keyword evidence="7" id="KW-0472">Membrane</keyword>
<protein>
    <recommendedName>
        <fullName evidence="8">Arf-GAP domain-containing protein</fullName>
    </recommendedName>
</protein>
<dbReference type="eggNOG" id="KOG0706">
    <property type="taxonomic scope" value="Eukaryota"/>
</dbReference>